<feature type="domain" description="Outer membrane protein beta-barrel" evidence="7">
    <location>
        <begin position="8"/>
        <end position="201"/>
    </location>
</feature>
<accession>A0A0C1QYN1</accession>
<dbReference type="Proteomes" id="UP000031258">
    <property type="component" value="Unassembled WGS sequence"/>
</dbReference>
<feature type="signal peptide" evidence="6">
    <location>
        <begin position="1"/>
        <end position="20"/>
    </location>
</feature>
<evidence type="ECO:0000256" key="1">
    <source>
        <dbReference type="ARBA" id="ARBA00004571"/>
    </source>
</evidence>
<feature type="chain" id="PRO_5002137133" description="Outer membrane protein beta-barrel domain-containing protein" evidence="6">
    <location>
        <begin position="21"/>
        <end position="215"/>
    </location>
</feature>
<dbReference type="Gene3D" id="2.40.160.20">
    <property type="match status" value="1"/>
</dbReference>
<dbReference type="InterPro" id="IPR027385">
    <property type="entry name" value="Beta-barrel_OMP"/>
</dbReference>
<reference evidence="8 9" key="1">
    <citation type="submission" date="2014-11" db="EMBL/GenBank/DDBJ databases">
        <title>A Rickettsiales Symbiont of Amoebae With Ancient Features.</title>
        <authorList>
            <person name="Schulz F."/>
            <person name="Martijn J."/>
            <person name="Wascher F."/>
            <person name="Kostanjsek R."/>
            <person name="Ettema T.J."/>
            <person name="Horn M."/>
        </authorList>
    </citation>
    <scope>NUCLEOTIDE SEQUENCE [LARGE SCALE GENOMIC DNA]</scope>
    <source>
        <strain evidence="8 9">UWC36</strain>
    </source>
</reference>
<dbReference type="OrthoDB" id="7161213at2"/>
<dbReference type="RefSeq" id="WP_053332648.1">
    <property type="nucleotide sequence ID" value="NZ_JSWE01000124.1"/>
</dbReference>
<keyword evidence="4 6" id="KW-0732">Signal</keyword>
<sequence>MKKILGIAALAIMASSTASAADYYASIGGLYGKGGVKSSSKDFGEYNSSNSKPKGFDVAVGSQITPETRAELAIGYLVSDKKSKAFESTSYRGEIFGKAQTISVMLNGYYDFANSSAFTPYVMAGVGYAHNKFKTGFVGKDLKNGGKVINTPYNKSKGSFAYQVGLGIDAKVADNVKLGIGYRFKDTGLNSVKKDGNKIKVKHSHLALAHVRFEF</sequence>
<evidence type="ECO:0000259" key="7">
    <source>
        <dbReference type="Pfam" id="PF13505"/>
    </source>
</evidence>
<dbReference type="STRING" id="86105.NF27_EY01860"/>
<dbReference type="PANTHER" id="PTHR35892">
    <property type="entry name" value="OUTER MEMBRANE PROTEIN PAGN-RELATED"/>
    <property type="match status" value="1"/>
</dbReference>
<dbReference type="Pfam" id="PF13505">
    <property type="entry name" value="OMP_b-brl"/>
    <property type="match status" value="1"/>
</dbReference>
<evidence type="ECO:0000313" key="8">
    <source>
        <dbReference type="EMBL" id="KIE05090.1"/>
    </source>
</evidence>
<protein>
    <recommendedName>
        <fullName evidence="7">Outer membrane protein beta-barrel domain-containing protein</fullName>
    </recommendedName>
</protein>
<evidence type="ECO:0000256" key="4">
    <source>
        <dbReference type="ARBA" id="ARBA00022729"/>
    </source>
</evidence>
<dbReference type="PANTHER" id="PTHR35892:SF2">
    <property type="entry name" value="OUTER MEMBRANE PROTEIN PAGN"/>
    <property type="match status" value="1"/>
</dbReference>
<keyword evidence="2" id="KW-1134">Transmembrane beta strand</keyword>
<name>A0A0C1QYN1_9RICK</name>
<dbReference type="InterPro" id="IPR011250">
    <property type="entry name" value="OMP/PagP_B-barrel"/>
</dbReference>
<proteinExistence type="predicted"/>
<evidence type="ECO:0000313" key="9">
    <source>
        <dbReference type="Proteomes" id="UP000031258"/>
    </source>
</evidence>
<organism evidence="8 9">
    <name type="scientific">Candidatus Jidaibacter acanthamoebae</name>
    <dbReference type="NCBI Taxonomy" id="86105"/>
    <lineage>
        <taxon>Bacteria</taxon>
        <taxon>Pseudomonadati</taxon>
        <taxon>Pseudomonadota</taxon>
        <taxon>Alphaproteobacteria</taxon>
        <taxon>Rickettsiales</taxon>
        <taxon>Candidatus Midichloriaceae</taxon>
        <taxon>Candidatus Jidaibacter</taxon>
    </lineage>
</organism>
<gene>
    <name evidence="8" type="ORF">NF27_EY01860</name>
</gene>
<dbReference type="AlphaFoldDB" id="A0A0C1QYN1"/>
<evidence type="ECO:0000256" key="3">
    <source>
        <dbReference type="ARBA" id="ARBA00022692"/>
    </source>
</evidence>
<evidence type="ECO:0000256" key="2">
    <source>
        <dbReference type="ARBA" id="ARBA00022452"/>
    </source>
</evidence>
<comment type="caution">
    <text evidence="8">The sequence shown here is derived from an EMBL/GenBank/DDBJ whole genome shotgun (WGS) entry which is preliminary data.</text>
</comment>
<keyword evidence="5" id="KW-0472">Membrane</keyword>
<dbReference type="InterPro" id="IPR051723">
    <property type="entry name" value="Bact_OM_Invasion-Related"/>
</dbReference>
<keyword evidence="9" id="KW-1185">Reference proteome</keyword>
<evidence type="ECO:0000256" key="6">
    <source>
        <dbReference type="SAM" id="SignalP"/>
    </source>
</evidence>
<evidence type="ECO:0000256" key="5">
    <source>
        <dbReference type="ARBA" id="ARBA00023136"/>
    </source>
</evidence>
<dbReference type="SUPFAM" id="SSF56925">
    <property type="entry name" value="OMPA-like"/>
    <property type="match status" value="1"/>
</dbReference>
<dbReference type="GO" id="GO:0009279">
    <property type="term" value="C:cell outer membrane"/>
    <property type="evidence" value="ECO:0007669"/>
    <property type="project" value="UniProtKB-SubCell"/>
</dbReference>
<comment type="subcellular location">
    <subcellularLocation>
        <location evidence="1">Cell outer membrane</location>
        <topology evidence="1">Multi-pass membrane protein</topology>
    </subcellularLocation>
</comment>
<keyword evidence="3" id="KW-0812">Transmembrane</keyword>
<dbReference type="EMBL" id="JSWE01000124">
    <property type="protein sequence ID" value="KIE05090.1"/>
    <property type="molecule type" value="Genomic_DNA"/>
</dbReference>